<keyword evidence="2" id="KW-1185">Reference proteome</keyword>
<name>A0ABP8U4Z8_9ACTN</name>
<evidence type="ECO:0000313" key="2">
    <source>
        <dbReference type="Proteomes" id="UP001501442"/>
    </source>
</evidence>
<comment type="caution">
    <text evidence="1">The sequence shown here is derived from an EMBL/GenBank/DDBJ whole genome shotgun (WGS) entry which is preliminary data.</text>
</comment>
<evidence type="ECO:0000313" key="1">
    <source>
        <dbReference type="EMBL" id="GAA4623746.1"/>
    </source>
</evidence>
<dbReference type="EMBL" id="BAABHK010000002">
    <property type="protein sequence ID" value="GAA4623746.1"/>
    <property type="molecule type" value="Genomic_DNA"/>
</dbReference>
<gene>
    <name evidence="1" type="ORF">GCM10023196_021160</name>
</gene>
<proteinExistence type="predicted"/>
<dbReference type="Proteomes" id="UP001501442">
    <property type="component" value="Unassembled WGS sequence"/>
</dbReference>
<dbReference type="RefSeq" id="WP_345430492.1">
    <property type="nucleotide sequence ID" value="NZ_BAABHK010000002.1"/>
</dbReference>
<accession>A0ABP8U4Z8</accession>
<organism evidence="1 2">
    <name type="scientific">Actinoallomurus vinaceus</name>
    <dbReference type="NCBI Taxonomy" id="1080074"/>
    <lineage>
        <taxon>Bacteria</taxon>
        <taxon>Bacillati</taxon>
        <taxon>Actinomycetota</taxon>
        <taxon>Actinomycetes</taxon>
        <taxon>Streptosporangiales</taxon>
        <taxon>Thermomonosporaceae</taxon>
        <taxon>Actinoallomurus</taxon>
    </lineage>
</organism>
<protein>
    <submittedName>
        <fullName evidence="1">Uncharacterized protein</fullName>
    </submittedName>
</protein>
<reference evidence="2" key="1">
    <citation type="journal article" date="2019" name="Int. J. Syst. Evol. Microbiol.">
        <title>The Global Catalogue of Microorganisms (GCM) 10K type strain sequencing project: providing services to taxonomists for standard genome sequencing and annotation.</title>
        <authorList>
            <consortium name="The Broad Institute Genomics Platform"/>
            <consortium name="The Broad Institute Genome Sequencing Center for Infectious Disease"/>
            <person name="Wu L."/>
            <person name="Ma J."/>
        </authorList>
    </citation>
    <scope>NUCLEOTIDE SEQUENCE [LARGE SCALE GENOMIC DNA]</scope>
    <source>
        <strain evidence="2">JCM 17939</strain>
    </source>
</reference>
<sequence>MHGDAVTVLADRVFAHTRPSDASDVVALVGPDDGGLVLTGANPVRAARRCREEQAFSGPILFDLAAAERKIATRERPFDESGDRLVETTLEEHVQGQIDAGADAALTPTLYLRAGDFGALEAAAEGATGLGRDDVILSLPMDAGWLAPGLIDKVIGLLVGVPLAKAVMPGGQFNPPQRVMDGALGLRRLVTEVPNVALFRTDLAGLDAVAQGALAASIGTSSALRHIVPPGESAAYGQANGRPEDRSPSVLVRDLMAYVRGSALAGRFGDRPAPPCRCARCGGRSIVSFLRQEDWKDARLHGVAVWSEWARNLLYPDSPAGRRRYWRQLCRDAIAAHARYNTLVRAREPVFVPPESLWVWAGEDTAPAPAAATPAR</sequence>